<name>A0ACB9YK02_9PEZI</name>
<organism evidence="1 2">
    <name type="scientific">Hypoxylon rubiginosum</name>
    <dbReference type="NCBI Taxonomy" id="110542"/>
    <lineage>
        <taxon>Eukaryota</taxon>
        <taxon>Fungi</taxon>
        <taxon>Dikarya</taxon>
        <taxon>Ascomycota</taxon>
        <taxon>Pezizomycotina</taxon>
        <taxon>Sordariomycetes</taxon>
        <taxon>Xylariomycetidae</taxon>
        <taxon>Xylariales</taxon>
        <taxon>Hypoxylaceae</taxon>
        <taxon>Hypoxylon</taxon>
    </lineage>
</organism>
<accession>A0ACB9YK02</accession>
<protein>
    <submittedName>
        <fullName evidence="1">Uncharacterized protein</fullName>
    </submittedName>
</protein>
<keyword evidence="2" id="KW-1185">Reference proteome</keyword>
<comment type="caution">
    <text evidence="1">The sequence shown here is derived from an EMBL/GenBank/DDBJ whole genome shotgun (WGS) entry which is preliminary data.</text>
</comment>
<evidence type="ECO:0000313" key="1">
    <source>
        <dbReference type="EMBL" id="KAI4859688.1"/>
    </source>
</evidence>
<dbReference type="EMBL" id="MU393618">
    <property type="protein sequence ID" value="KAI4859688.1"/>
    <property type="molecule type" value="Genomic_DNA"/>
</dbReference>
<dbReference type="Proteomes" id="UP001497700">
    <property type="component" value="Unassembled WGS sequence"/>
</dbReference>
<proteinExistence type="predicted"/>
<gene>
    <name evidence="1" type="ORF">F4820DRAFT_438981</name>
</gene>
<sequence length="319" mass="34075">MRLSNAFLLSGFLTIPGSCFALFTGDDDTERGFLPLSSMRYKRAAGPPHVARQERRCGTGKRTCFDLGSVGYDSCCDTDQYCFLDSSWYPQCCGQGSTCDSPCDANSVYCNTTTAEGACCPRPCKSTEYVCTGLASTACCDFDSRCMIEDDGAASCIPNNSTCDSGTYACPEDQGGGCCTDGTVCVLGVGGAPSCSEAASPSQTPSSAPPARTDNKALATGLGVSLPALSIVAGCVVFIWIRNSKRKRERERLGHITGDRFEKPELPAISSVETPEIHSTALYEMPVDIRPQELSQSVDGLPHELPTFSPRDQRSHENH</sequence>
<evidence type="ECO:0000313" key="2">
    <source>
        <dbReference type="Proteomes" id="UP001497700"/>
    </source>
</evidence>
<reference evidence="1 2" key="1">
    <citation type="journal article" date="2022" name="New Phytol.">
        <title>Ecological generalism drives hyperdiversity of secondary metabolite gene clusters in xylarialean endophytes.</title>
        <authorList>
            <person name="Franco M.E.E."/>
            <person name="Wisecaver J.H."/>
            <person name="Arnold A.E."/>
            <person name="Ju Y.M."/>
            <person name="Slot J.C."/>
            <person name="Ahrendt S."/>
            <person name="Moore L.P."/>
            <person name="Eastman K.E."/>
            <person name="Scott K."/>
            <person name="Konkel Z."/>
            <person name="Mondo S.J."/>
            <person name="Kuo A."/>
            <person name="Hayes R.D."/>
            <person name="Haridas S."/>
            <person name="Andreopoulos B."/>
            <person name="Riley R."/>
            <person name="LaButti K."/>
            <person name="Pangilinan J."/>
            <person name="Lipzen A."/>
            <person name="Amirebrahimi M."/>
            <person name="Yan J."/>
            <person name="Adam C."/>
            <person name="Keymanesh K."/>
            <person name="Ng V."/>
            <person name="Louie K."/>
            <person name="Northen T."/>
            <person name="Drula E."/>
            <person name="Henrissat B."/>
            <person name="Hsieh H.M."/>
            <person name="Youens-Clark K."/>
            <person name="Lutzoni F."/>
            <person name="Miadlikowska J."/>
            <person name="Eastwood D.C."/>
            <person name="Hamelin R.C."/>
            <person name="Grigoriev I.V."/>
            <person name="U'Ren J.M."/>
        </authorList>
    </citation>
    <scope>NUCLEOTIDE SEQUENCE [LARGE SCALE GENOMIC DNA]</scope>
    <source>
        <strain evidence="1 2">CBS 119005</strain>
    </source>
</reference>